<feature type="chain" id="PRO_5042879454" description="Transmembrane protein" evidence="1">
    <location>
        <begin position="25"/>
        <end position="335"/>
    </location>
</feature>
<evidence type="ECO:0000313" key="3">
    <source>
        <dbReference type="Proteomes" id="UP001344447"/>
    </source>
</evidence>
<accession>A0AAN7YSW5</accession>
<proteinExistence type="predicted"/>
<dbReference type="Proteomes" id="UP001344447">
    <property type="component" value="Unassembled WGS sequence"/>
</dbReference>
<reference evidence="2 3" key="1">
    <citation type="submission" date="2023-11" db="EMBL/GenBank/DDBJ databases">
        <title>Dfirmibasis_genome.</title>
        <authorList>
            <person name="Edelbroek B."/>
            <person name="Kjellin J."/>
            <person name="Jerlstrom-Hultqvist J."/>
            <person name="Soderbom F."/>
        </authorList>
    </citation>
    <scope>NUCLEOTIDE SEQUENCE [LARGE SCALE GENOMIC DNA]</scope>
    <source>
        <strain evidence="2 3">TNS-C-14</strain>
    </source>
</reference>
<keyword evidence="3" id="KW-1185">Reference proteome</keyword>
<comment type="caution">
    <text evidence="2">The sequence shown here is derived from an EMBL/GenBank/DDBJ whole genome shotgun (WGS) entry which is preliminary data.</text>
</comment>
<organism evidence="2 3">
    <name type="scientific">Dictyostelium firmibasis</name>
    <dbReference type="NCBI Taxonomy" id="79012"/>
    <lineage>
        <taxon>Eukaryota</taxon>
        <taxon>Amoebozoa</taxon>
        <taxon>Evosea</taxon>
        <taxon>Eumycetozoa</taxon>
        <taxon>Dictyostelia</taxon>
        <taxon>Dictyosteliales</taxon>
        <taxon>Dictyosteliaceae</taxon>
        <taxon>Dictyostelium</taxon>
    </lineage>
</organism>
<name>A0AAN7YSW5_9MYCE</name>
<gene>
    <name evidence="2" type="ORF">RB653_005358</name>
</gene>
<dbReference type="AlphaFoldDB" id="A0AAN7YSW5"/>
<evidence type="ECO:0000256" key="1">
    <source>
        <dbReference type="SAM" id="SignalP"/>
    </source>
</evidence>
<dbReference type="EMBL" id="JAVFKY010000001">
    <property type="protein sequence ID" value="KAK5583759.1"/>
    <property type="molecule type" value="Genomic_DNA"/>
</dbReference>
<sequence>MIKNNNIFLLLILTILSILSKINCELQLPYFYSFKSTGVFETVNIETNQVVLNKKFSLDFQINLIYGETISSETNQPIFKLFVQDPSGRIFYTIQYDSGLNQFNNKSAELKLSDKASFEYDPTSFNYIQGSELFILTVHMDGTPQSVLSFIEWDFTNSKINYYQNTEKVLYKTLPVTTINPLTKEVFTYFTGQQNVPYIQVNENNTLSGNDIKVYKFLSNSTILTNIDNIFVNLEGDLIGVGYQQEGEGLFVCLFNLDSLECTSVYNTQVISFDNNFSVYYISPDSSYLIILIGDGFNCDTIEFNYLNLLTFKVDYSFKTNNFYKPPQNYPSIYF</sequence>
<evidence type="ECO:0008006" key="4">
    <source>
        <dbReference type="Google" id="ProtNLM"/>
    </source>
</evidence>
<keyword evidence="1" id="KW-0732">Signal</keyword>
<protein>
    <recommendedName>
        <fullName evidence="4">Transmembrane protein</fullName>
    </recommendedName>
</protein>
<evidence type="ECO:0000313" key="2">
    <source>
        <dbReference type="EMBL" id="KAK5583759.1"/>
    </source>
</evidence>
<feature type="signal peptide" evidence="1">
    <location>
        <begin position="1"/>
        <end position="24"/>
    </location>
</feature>